<dbReference type="Proteomes" id="UP000198744">
    <property type="component" value="Unassembled WGS sequence"/>
</dbReference>
<keyword evidence="2" id="KW-0863">Zinc-finger</keyword>
<evidence type="ECO:0000256" key="1">
    <source>
        <dbReference type="ARBA" id="ARBA00022723"/>
    </source>
</evidence>
<evidence type="ECO:0000256" key="3">
    <source>
        <dbReference type="ARBA" id="ARBA00022833"/>
    </source>
</evidence>
<sequence length="192" mass="21337">MNSEQQDKDQYARLLEEAGRFHGDVCAGIQIGTRMTMCALRKLGIADPKGADGKKMMVFVEIDRCATDAIMALTGCRPGKRTMKVLDYGKMAATFINLETEKAVRVAVIQKREEGEGGGDADFGSLSEEELFSVTEVQVPLRPEDMPGKPVRRCRCALCGEDVLDGREMKYEGVTLCRPCFEKKKYYYPTAS</sequence>
<proteinExistence type="predicted"/>
<evidence type="ECO:0000259" key="5">
    <source>
        <dbReference type="Pfam" id="PF02663"/>
    </source>
</evidence>
<keyword evidence="1" id="KW-0479">Metal-binding</keyword>
<evidence type="ECO:0000313" key="6">
    <source>
        <dbReference type="EMBL" id="SEM67192.1"/>
    </source>
</evidence>
<evidence type="ECO:0000259" key="4">
    <source>
        <dbReference type="Pfam" id="PF01258"/>
    </source>
</evidence>
<organism evidence="6 7">
    <name type="scientific">Syntrophus gentianae</name>
    <dbReference type="NCBI Taxonomy" id="43775"/>
    <lineage>
        <taxon>Bacteria</taxon>
        <taxon>Pseudomonadati</taxon>
        <taxon>Thermodesulfobacteriota</taxon>
        <taxon>Syntrophia</taxon>
        <taxon>Syntrophales</taxon>
        <taxon>Syntrophaceae</taxon>
        <taxon>Syntrophus</taxon>
    </lineage>
</organism>
<dbReference type="RefSeq" id="WP_093884561.1">
    <property type="nucleotide sequence ID" value="NZ_FOBS01000033.1"/>
</dbReference>
<dbReference type="GO" id="GO:0008270">
    <property type="term" value="F:zinc ion binding"/>
    <property type="evidence" value="ECO:0007669"/>
    <property type="project" value="UniProtKB-KW"/>
</dbReference>
<dbReference type="AlphaFoldDB" id="A0A1H8A8H2"/>
<feature type="domain" description="Formylmethanofuran dehydrogenase subunit E" evidence="5">
    <location>
        <begin position="21"/>
        <end position="110"/>
    </location>
</feature>
<dbReference type="OrthoDB" id="9804309at2"/>
<feature type="domain" description="Zinc finger DksA/TraR C4-type" evidence="4">
    <location>
        <begin position="156"/>
        <end position="185"/>
    </location>
</feature>
<dbReference type="EMBL" id="FOBS01000033">
    <property type="protein sequence ID" value="SEM67192.1"/>
    <property type="molecule type" value="Genomic_DNA"/>
</dbReference>
<dbReference type="STRING" id="43775.SAMN04489760_1336"/>
<dbReference type="PANTHER" id="PTHR39418:SF1">
    <property type="entry name" value="DEHYDROGENASE"/>
    <property type="match status" value="1"/>
</dbReference>
<dbReference type="Pfam" id="PF02663">
    <property type="entry name" value="FmdE"/>
    <property type="match status" value="1"/>
</dbReference>
<evidence type="ECO:0000313" key="7">
    <source>
        <dbReference type="Proteomes" id="UP000198744"/>
    </source>
</evidence>
<dbReference type="SUPFAM" id="SSF143555">
    <property type="entry name" value="FwdE-like"/>
    <property type="match status" value="1"/>
</dbReference>
<keyword evidence="7" id="KW-1185">Reference proteome</keyword>
<protein>
    <submittedName>
        <fullName evidence="6">Formylmethanofuran dehydrogenase, subunit E</fullName>
    </submittedName>
</protein>
<name>A0A1H8A8H2_9BACT</name>
<reference evidence="6 7" key="1">
    <citation type="submission" date="2016-10" db="EMBL/GenBank/DDBJ databases">
        <authorList>
            <person name="de Groot N.N."/>
        </authorList>
    </citation>
    <scope>NUCLEOTIDE SEQUENCE [LARGE SCALE GENOMIC DNA]</scope>
    <source>
        <strain evidence="6 7">DSM 8423</strain>
    </source>
</reference>
<dbReference type="InterPro" id="IPR003814">
    <property type="entry name" value="FmdEsu_dom"/>
</dbReference>
<dbReference type="InterPro" id="IPR053194">
    <property type="entry name" value="tRNA_methyltr_O"/>
</dbReference>
<accession>A0A1H8A8H2</accession>
<dbReference type="Pfam" id="PF01258">
    <property type="entry name" value="zf-dskA_traR"/>
    <property type="match status" value="1"/>
</dbReference>
<dbReference type="Gene3D" id="3.30.1330.130">
    <property type="match status" value="1"/>
</dbReference>
<dbReference type="PANTHER" id="PTHR39418">
    <property type="entry name" value="DEHYDROGENASE-RELATED"/>
    <property type="match status" value="1"/>
</dbReference>
<evidence type="ECO:0000256" key="2">
    <source>
        <dbReference type="ARBA" id="ARBA00022771"/>
    </source>
</evidence>
<keyword evidence="3" id="KW-0862">Zinc</keyword>
<gene>
    <name evidence="6" type="ORF">SAMN04489760_1336</name>
</gene>
<dbReference type="InterPro" id="IPR000962">
    <property type="entry name" value="Znf_DskA_TraR"/>
</dbReference>